<sequence length="59" mass="6634">MGMHTWAPERGPILEVDDVEQTRVDMKLVVGLCPVVSFIDINFLDDSFHVKVFVEDDGA</sequence>
<dbReference type="WBParaSite" id="nRc.2.0.1.t20081-RA">
    <property type="protein sequence ID" value="nRc.2.0.1.t20081-RA"/>
    <property type="gene ID" value="nRc.2.0.1.g20081"/>
</dbReference>
<accession>A0A915J0U3</accession>
<keyword evidence="1" id="KW-1185">Reference proteome</keyword>
<name>A0A915J0U3_ROMCU</name>
<dbReference type="AlphaFoldDB" id="A0A915J0U3"/>
<evidence type="ECO:0000313" key="1">
    <source>
        <dbReference type="Proteomes" id="UP000887565"/>
    </source>
</evidence>
<dbReference type="Proteomes" id="UP000887565">
    <property type="component" value="Unplaced"/>
</dbReference>
<organism evidence="1 2">
    <name type="scientific">Romanomermis culicivorax</name>
    <name type="common">Nematode worm</name>
    <dbReference type="NCBI Taxonomy" id="13658"/>
    <lineage>
        <taxon>Eukaryota</taxon>
        <taxon>Metazoa</taxon>
        <taxon>Ecdysozoa</taxon>
        <taxon>Nematoda</taxon>
        <taxon>Enoplea</taxon>
        <taxon>Dorylaimia</taxon>
        <taxon>Mermithida</taxon>
        <taxon>Mermithoidea</taxon>
        <taxon>Mermithidae</taxon>
        <taxon>Romanomermis</taxon>
    </lineage>
</organism>
<reference evidence="2" key="1">
    <citation type="submission" date="2022-11" db="UniProtKB">
        <authorList>
            <consortium name="WormBaseParasite"/>
        </authorList>
    </citation>
    <scope>IDENTIFICATION</scope>
</reference>
<evidence type="ECO:0000313" key="2">
    <source>
        <dbReference type="WBParaSite" id="nRc.2.0.1.t20081-RA"/>
    </source>
</evidence>
<protein>
    <submittedName>
        <fullName evidence="2">Uncharacterized protein</fullName>
    </submittedName>
</protein>
<proteinExistence type="predicted"/>